<dbReference type="SMART" id="SM00164">
    <property type="entry name" value="TBC"/>
    <property type="match status" value="1"/>
</dbReference>
<dbReference type="InterPro" id="IPR035969">
    <property type="entry name" value="Rab-GAP_TBC_sf"/>
</dbReference>
<evidence type="ECO:0000313" key="11">
    <source>
        <dbReference type="RefSeq" id="XP_019629240.1"/>
    </source>
</evidence>
<protein>
    <recommendedName>
        <fullName evidence="6">TBC1 domain family member 20</fullName>
    </recommendedName>
</protein>
<evidence type="ECO:0000256" key="7">
    <source>
        <dbReference type="SAM" id="MobiDB-lite"/>
    </source>
</evidence>
<evidence type="ECO:0000256" key="5">
    <source>
        <dbReference type="ARBA" id="ARBA00023136"/>
    </source>
</evidence>
<dbReference type="FunFam" id="1.10.472.80:FF:000024">
    <property type="entry name" value="TBC1 domain family member 20"/>
    <property type="match status" value="1"/>
</dbReference>
<dbReference type="InterPro" id="IPR000195">
    <property type="entry name" value="Rab-GAP-TBC_dom"/>
</dbReference>
<dbReference type="AlphaFoldDB" id="A0A6P4YIM2"/>
<reference evidence="11" key="1">
    <citation type="submission" date="2025-08" db="UniProtKB">
        <authorList>
            <consortium name="RefSeq"/>
        </authorList>
    </citation>
    <scope>IDENTIFICATION</scope>
    <source>
        <tissue evidence="11">Gonad</tissue>
    </source>
</reference>
<gene>
    <name evidence="11" type="primary">LOC109473707</name>
</gene>
<keyword evidence="10" id="KW-1185">Reference proteome</keyword>
<evidence type="ECO:0000256" key="1">
    <source>
        <dbReference type="ARBA" id="ARBA00004141"/>
    </source>
</evidence>
<accession>A0A6P4YIM2</accession>
<evidence type="ECO:0000313" key="10">
    <source>
        <dbReference type="Proteomes" id="UP000515135"/>
    </source>
</evidence>
<dbReference type="Proteomes" id="UP000515135">
    <property type="component" value="Unplaced"/>
</dbReference>
<feature type="compositionally biased region" description="Basic residues" evidence="7">
    <location>
        <begin position="1"/>
        <end position="22"/>
    </location>
</feature>
<dbReference type="GO" id="GO:0005096">
    <property type="term" value="F:GTPase activator activity"/>
    <property type="evidence" value="ECO:0007669"/>
    <property type="project" value="UniProtKB-KW"/>
</dbReference>
<evidence type="ECO:0000256" key="2">
    <source>
        <dbReference type="ARBA" id="ARBA00022468"/>
    </source>
</evidence>
<feature type="compositionally biased region" description="Low complexity" evidence="7">
    <location>
        <begin position="23"/>
        <end position="32"/>
    </location>
</feature>
<dbReference type="InterPro" id="IPR045913">
    <property type="entry name" value="TBC20/Gyp8-like"/>
</dbReference>
<dbReference type="FunFam" id="1.10.8.1310:FF:000001">
    <property type="entry name" value="TBC1 domain family, member 20"/>
    <property type="match status" value="1"/>
</dbReference>
<keyword evidence="4 8" id="KW-1133">Transmembrane helix</keyword>
<name>A0A6P4YIM2_BRABE</name>
<dbReference type="PROSITE" id="PS50086">
    <property type="entry name" value="TBC_RABGAP"/>
    <property type="match status" value="1"/>
</dbReference>
<dbReference type="KEGG" id="bbel:109473707"/>
<feature type="transmembrane region" description="Helical" evidence="8">
    <location>
        <begin position="380"/>
        <end position="400"/>
    </location>
</feature>
<dbReference type="GeneID" id="109473707"/>
<dbReference type="OrthoDB" id="206700at2759"/>
<dbReference type="PANTHER" id="PTHR20913">
    <property type="entry name" value="TBC1 DOMAIN FAMILY MEMBER 20/GTPASE"/>
    <property type="match status" value="1"/>
</dbReference>
<dbReference type="SUPFAM" id="SSF47923">
    <property type="entry name" value="Ypt/Rab-GAP domain of gyp1p"/>
    <property type="match status" value="2"/>
</dbReference>
<comment type="subcellular location">
    <subcellularLocation>
        <location evidence="1">Membrane</location>
        <topology evidence="1">Multi-pass membrane protein</topology>
    </subcellularLocation>
</comment>
<evidence type="ECO:0000256" key="6">
    <source>
        <dbReference type="ARBA" id="ARBA00067516"/>
    </source>
</evidence>
<feature type="region of interest" description="Disordered" evidence="7">
    <location>
        <begin position="1"/>
        <end position="44"/>
    </location>
</feature>
<keyword evidence="3 8" id="KW-0812">Transmembrane</keyword>
<feature type="domain" description="Rab-GAP TBC" evidence="9">
    <location>
        <begin position="72"/>
        <end position="256"/>
    </location>
</feature>
<organism evidence="10 11">
    <name type="scientific">Branchiostoma belcheri</name>
    <name type="common">Amphioxus</name>
    <dbReference type="NCBI Taxonomy" id="7741"/>
    <lineage>
        <taxon>Eukaryota</taxon>
        <taxon>Metazoa</taxon>
        <taxon>Chordata</taxon>
        <taxon>Cephalochordata</taxon>
        <taxon>Leptocardii</taxon>
        <taxon>Amphioxiformes</taxon>
        <taxon>Branchiostomatidae</taxon>
        <taxon>Branchiostoma</taxon>
    </lineage>
</organism>
<dbReference type="GO" id="GO:0007030">
    <property type="term" value="P:Golgi organization"/>
    <property type="evidence" value="ECO:0007669"/>
    <property type="project" value="UniProtKB-ARBA"/>
</dbReference>
<sequence length="404" mass="46332">MSLSSKKGKIRGKKKGLSKRKGSTGSSGSHGSADLKIPTDKKHKAKAIQEAIRSDPPDIANLRRLAISDGGLLRDDLRRKAWPKLMNVNVFEIPPKPANIKAHRDYRQVVLDVERSMRRFPTNMKEEQRLRLQDQLVDIILRVLVRHPELHYYQGYHDICVTFLLVVGEDLAFAIMDKLSEYHLRDFMDESMDRTRHILGYLMPIVGKAHPELREFLERSDVGTIFALSWLITWYGHVLTDIRHIVRLYDFFLACHPLMPIYLAAQIVLYRSEDILRVDCEMTMVHHTLSRLPEDLPFEHLVSRAGDLFIQYPPSMLAKEAELEFLSSTTISCYEDFEMATNQKPDTVLRRRRRFGNGTAQNGDVKTVQLRKPTNLALKFAVWAISASLGAAALAVVNVVNEWF</sequence>
<evidence type="ECO:0000256" key="8">
    <source>
        <dbReference type="SAM" id="Phobius"/>
    </source>
</evidence>
<evidence type="ECO:0000259" key="9">
    <source>
        <dbReference type="PROSITE" id="PS50086"/>
    </source>
</evidence>
<keyword evidence="2" id="KW-0343">GTPase activation</keyword>
<proteinExistence type="predicted"/>
<dbReference type="Pfam" id="PF00566">
    <property type="entry name" value="RabGAP-TBC"/>
    <property type="match status" value="1"/>
</dbReference>
<dbReference type="PANTHER" id="PTHR20913:SF7">
    <property type="entry name" value="RE60063P"/>
    <property type="match status" value="1"/>
</dbReference>
<dbReference type="Gene3D" id="1.10.472.80">
    <property type="entry name" value="Ypt/Rab-GAP domain of gyp1p, domain 3"/>
    <property type="match status" value="1"/>
</dbReference>
<evidence type="ECO:0000256" key="3">
    <source>
        <dbReference type="ARBA" id="ARBA00022692"/>
    </source>
</evidence>
<dbReference type="Gene3D" id="1.10.8.1310">
    <property type="match status" value="1"/>
</dbReference>
<dbReference type="GO" id="GO:0016050">
    <property type="term" value="P:vesicle organization"/>
    <property type="evidence" value="ECO:0007669"/>
    <property type="project" value="UniProtKB-ARBA"/>
</dbReference>
<keyword evidence="5 8" id="KW-0472">Membrane</keyword>
<evidence type="ECO:0000256" key="4">
    <source>
        <dbReference type="ARBA" id="ARBA00022989"/>
    </source>
</evidence>
<dbReference type="RefSeq" id="XP_019629240.1">
    <property type="nucleotide sequence ID" value="XM_019773681.1"/>
</dbReference>
<dbReference type="GO" id="GO:0006888">
    <property type="term" value="P:endoplasmic reticulum to Golgi vesicle-mediated transport"/>
    <property type="evidence" value="ECO:0007669"/>
    <property type="project" value="TreeGrafter"/>
</dbReference>
<dbReference type="GO" id="GO:0005789">
    <property type="term" value="C:endoplasmic reticulum membrane"/>
    <property type="evidence" value="ECO:0007669"/>
    <property type="project" value="TreeGrafter"/>
</dbReference>